<dbReference type="Proteomes" id="UP001501447">
    <property type="component" value="Unassembled WGS sequence"/>
</dbReference>
<dbReference type="GO" id="GO:0016874">
    <property type="term" value="F:ligase activity"/>
    <property type="evidence" value="ECO:0007669"/>
    <property type="project" value="UniProtKB-KW"/>
</dbReference>
<dbReference type="Gene3D" id="1.10.730.10">
    <property type="entry name" value="Isoleucyl-tRNA Synthetase, Domain 1"/>
    <property type="match status" value="1"/>
</dbReference>
<dbReference type="Pfam" id="PF08264">
    <property type="entry name" value="Anticodon_1"/>
    <property type="match status" value="1"/>
</dbReference>
<dbReference type="Gene3D" id="3.40.50.620">
    <property type="entry name" value="HUPs"/>
    <property type="match status" value="2"/>
</dbReference>
<comment type="subunit">
    <text evidence="8">Monomer.</text>
</comment>
<evidence type="ECO:0000256" key="5">
    <source>
        <dbReference type="ARBA" id="ARBA00023146"/>
    </source>
</evidence>
<keyword evidence="5 8" id="KW-0030">Aminoacyl-tRNA synthetase</keyword>
<keyword evidence="8" id="KW-0479">Metal-binding</keyword>
<dbReference type="SUPFAM" id="SSF50677">
    <property type="entry name" value="ValRS/IleRS/LeuRS editing domain"/>
    <property type="match status" value="1"/>
</dbReference>
<feature type="domain" description="Methionyl/Valyl/Leucyl/Isoleucyl-tRNA synthetase anticodon-binding" evidence="10">
    <location>
        <begin position="682"/>
        <end position="827"/>
    </location>
</feature>
<dbReference type="InterPro" id="IPR009008">
    <property type="entry name" value="Val/Leu/Ile-tRNA-synth_edit"/>
</dbReference>
<feature type="binding site" evidence="8">
    <location>
        <position position="598"/>
    </location>
    <ligand>
        <name>ATP</name>
        <dbReference type="ChEBI" id="CHEBI:30616"/>
    </ligand>
</feature>
<sequence>MQYNQVPAQVDLPALERAVLDFWSESKVFARSLEQSEGRPEWVFYEGPPTANGMPGAHHIEARVFKDVFPRFRTMRGYHVARKAGWDCHGLPVELAVEKELGFNGKQDIENYGIAEFNAKCRESVTRHTDAFAELTTRMGYWVDLDDAYRTMNPEYIESVWWSLKEIFNKGLLVQSHRVAPWCPRCGTGLSDHELAQGYETVIDPSVYVTMPLTSGPLAGEASLMIWTTTPWTLVSNLAVAAHPEVTYVVATDGTDKIVVAEPLLEQALGEGWQATDQRFTGAEMNGWTYQRPFDLVDIPGAHFVVNDTYVTTEDGTGMVHLAPFGEDDFRVARANGIEAVVPVRPDGTFEADIPLVGGQFFKKADEALVADMDARGILFRHVAYEHSYPHCWRCHTALIYYPQPSWYIRTTQIKEALLRENEATNWFPDSVKHGRFGDWLHNNVDWALSRNRFWGTPLPIWRCEDGHLTCVGSRAELSELTGTDQSGLDPHRPYIDAVTFGCPQDGCELTAQRVPEVIDAWYDSGSMPFAQWGYPYKNKELFEGRYPAQFISEAIDQTRGWFYTLMAVGTLVFDKSSFENVVCLGHILAEDGRKMSKHLGNILEPIPLMEQHGADAVRWFMAAGGSPWAARRVGHGTIQEVVRKTLLTYWNTVAFQALYARTSGWAPSESDPAPGKRPLLDRWLLSELHALVDQVTIALDGYDTQRAGKLLSTFVDDLSNWYVRRSRRRFWQGDPAALRTLHEVVETVTKLMAPLTPFITERVWQDLIVPVTPGAPDSVHLSAWPEADLGKIDPELSQDMLLVRRLVELGRASRAESGVKTRQPLTRALIAAQGFETLSPEMRTQITEELNVAELASLSEVGGSLVDTTAKGNFRALGRRFGKNTQSVAKAIAEADAAALSIALREGTASVEVDGGTVPLSPEEVIITETPREGWSVASDPGATVALDLEITPELRRTGLARDVIRLIQEARKNSGLDVADRITLRWQSADEEVSQALSEHAALIAEEVLAADFAQGAPEELAGPTFEDEPLALKFRLRKQ</sequence>
<evidence type="ECO:0000256" key="4">
    <source>
        <dbReference type="ARBA" id="ARBA00022917"/>
    </source>
</evidence>
<name>A0ABP6C7P0_9ACTN</name>
<comment type="similarity">
    <text evidence="8">Belongs to the class-I aminoacyl-tRNA synthetase family. IleS type 2 subfamily.</text>
</comment>
<dbReference type="InterPro" id="IPR013155">
    <property type="entry name" value="M/V/L/I-tRNA-synth_anticd-bd"/>
</dbReference>
<dbReference type="SUPFAM" id="SSF47323">
    <property type="entry name" value="Anticodon-binding domain of a subclass of class I aminoacyl-tRNA synthetases"/>
    <property type="match status" value="1"/>
</dbReference>
<keyword evidence="3 8" id="KW-0067">ATP-binding</keyword>
<accession>A0ABP6C7P0</accession>
<dbReference type="PANTHER" id="PTHR42780">
    <property type="entry name" value="SOLEUCYL-TRNA SYNTHETASE"/>
    <property type="match status" value="1"/>
</dbReference>
<dbReference type="InterPro" id="IPR002300">
    <property type="entry name" value="aa-tRNA-synth_Ia"/>
</dbReference>
<dbReference type="CDD" id="cd00818">
    <property type="entry name" value="IleRS_core"/>
    <property type="match status" value="1"/>
</dbReference>
<dbReference type="Pfam" id="PF00133">
    <property type="entry name" value="tRNA-synt_1"/>
    <property type="match status" value="1"/>
</dbReference>
<dbReference type="HAMAP" id="MF_02003">
    <property type="entry name" value="Ile_tRNA_synth_type2"/>
    <property type="match status" value="1"/>
</dbReference>
<dbReference type="InterPro" id="IPR002301">
    <property type="entry name" value="Ile-tRNA-ligase"/>
</dbReference>
<dbReference type="InterPro" id="IPR009080">
    <property type="entry name" value="tRNAsynth_Ia_anticodon-bd"/>
</dbReference>
<evidence type="ECO:0000256" key="2">
    <source>
        <dbReference type="ARBA" id="ARBA00022741"/>
    </source>
</evidence>
<comment type="catalytic activity">
    <reaction evidence="7 8">
        <text>tRNA(Ile) + L-isoleucine + ATP = L-isoleucyl-tRNA(Ile) + AMP + diphosphate</text>
        <dbReference type="Rhea" id="RHEA:11060"/>
        <dbReference type="Rhea" id="RHEA-COMP:9666"/>
        <dbReference type="Rhea" id="RHEA-COMP:9695"/>
        <dbReference type="ChEBI" id="CHEBI:30616"/>
        <dbReference type="ChEBI" id="CHEBI:33019"/>
        <dbReference type="ChEBI" id="CHEBI:58045"/>
        <dbReference type="ChEBI" id="CHEBI:78442"/>
        <dbReference type="ChEBI" id="CHEBI:78528"/>
        <dbReference type="ChEBI" id="CHEBI:456215"/>
        <dbReference type="EC" id="6.1.1.5"/>
    </reaction>
</comment>
<gene>
    <name evidence="8 11" type="primary">ileS</name>
    <name evidence="11" type="ORF">GCM10009863_11110</name>
</gene>
<keyword evidence="4 8" id="KW-0648">Protein biosynthesis</keyword>
<keyword evidence="8" id="KW-0862">Zinc</keyword>
<evidence type="ECO:0000259" key="10">
    <source>
        <dbReference type="Pfam" id="PF08264"/>
    </source>
</evidence>
<reference evidence="12" key="1">
    <citation type="journal article" date="2019" name="Int. J. Syst. Evol. Microbiol.">
        <title>The Global Catalogue of Microorganisms (GCM) 10K type strain sequencing project: providing services to taxonomists for standard genome sequencing and annotation.</title>
        <authorList>
            <consortium name="The Broad Institute Genomics Platform"/>
            <consortium name="The Broad Institute Genome Sequencing Center for Infectious Disease"/>
            <person name="Wu L."/>
            <person name="Ma J."/>
        </authorList>
    </citation>
    <scope>NUCLEOTIDE SEQUENCE [LARGE SCALE GENOMIC DNA]</scope>
    <source>
        <strain evidence="12">JCM 16373</strain>
    </source>
</reference>
<dbReference type="Pfam" id="PF19302">
    <property type="entry name" value="DUF5915"/>
    <property type="match status" value="1"/>
</dbReference>
<dbReference type="InterPro" id="IPR033709">
    <property type="entry name" value="Anticodon_Ile_ABEc"/>
</dbReference>
<keyword evidence="1 8" id="KW-0436">Ligase</keyword>
<feature type="short sequence motif" description="'KMSKS' region" evidence="8">
    <location>
        <begin position="595"/>
        <end position="599"/>
    </location>
</feature>
<comment type="function">
    <text evidence="6 8">Catalyzes the attachment of isoleucine to tRNA(Ile). As IleRS can inadvertently accommodate and process structurally similar amino acids such as valine, to avoid such errors it has two additional distinct tRNA(Ile)-dependent editing activities. One activity is designated as 'pretransfer' editing and involves the hydrolysis of activated Val-AMP. The other activity is designated 'posttransfer' editing and involves deacylation of mischarged Val-tRNA(Ile).</text>
</comment>
<dbReference type="RefSeq" id="WP_344562731.1">
    <property type="nucleotide sequence ID" value="NZ_BAAARJ010000003.1"/>
</dbReference>
<evidence type="ECO:0000313" key="12">
    <source>
        <dbReference type="Proteomes" id="UP001501447"/>
    </source>
</evidence>
<keyword evidence="8" id="KW-0963">Cytoplasm</keyword>
<organism evidence="11 12">
    <name type="scientific">Streptomyces axinellae</name>
    <dbReference type="NCBI Taxonomy" id="552788"/>
    <lineage>
        <taxon>Bacteria</taxon>
        <taxon>Bacillati</taxon>
        <taxon>Actinomycetota</taxon>
        <taxon>Actinomycetes</taxon>
        <taxon>Kitasatosporales</taxon>
        <taxon>Streptomycetaceae</taxon>
        <taxon>Streptomyces</taxon>
    </lineage>
</organism>
<comment type="cofactor">
    <cofactor evidence="8">
        <name>Zn(2+)</name>
        <dbReference type="ChEBI" id="CHEBI:29105"/>
    </cofactor>
</comment>
<evidence type="ECO:0000259" key="9">
    <source>
        <dbReference type="Pfam" id="PF00133"/>
    </source>
</evidence>
<dbReference type="Gene3D" id="3.90.740.10">
    <property type="entry name" value="Valyl/Leucyl/Isoleucyl-tRNA synthetase, editing domain"/>
    <property type="match status" value="1"/>
</dbReference>
<dbReference type="PRINTS" id="PR00984">
    <property type="entry name" value="TRNASYNTHILE"/>
</dbReference>
<evidence type="ECO:0000256" key="8">
    <source>
        <dbReference type="HAMAP-Rule" id="MF_02003"/>
    </source>
</evidence>
<dbReference type="PANTHER" id="PTHR42780:SF1">
    <property type="entry name" value="ISOLEUCINE--TRNA LIGASE, CYTOPLASMIC"/>
    <property type="match status" value="1"/>
</dbReference>
<proteinExistence type="inferred from homology"/>
<dbReference type="EMBL" id="BAAARJ010000003">
    <property type="protein sequence ID" value="GAA2599526.1"/>
    <property type="molecule type" value="Genomic_DNA"/>
</dbReference>
<protein>
    <recommendedName>
        <fullName evidence="8">Isoleucine--tRNA ligase</fullName>
        <ecNumber evidence="8">6.1.1.5</ecNumber>
    </recommendedName>
    <alternativeName>
        <fullName evidence="8">Isoleucyl-tRNA synthetase</fullName>
        <shortName evidence="8">IleRS</shortName>
    </alternativeName>
</protein>
<dbReference type="InterPro" id="IPR014729">
    <property type="entry name" value="Rossmann-like_a/b/a_fold"/>
</dbReference>
<keyword evidence="2 8" id="KW-0547">Nucleotide-binding</keyword>
<comment type="subcellular location">
    <subcellularLocation>
        <location evidence="8">Cytoplasm</location>
    </subcellularLocation>
</comment>
<evidence type="ECO:0000256" key="7">
    <source>
        <dbReference type="ARBA" id="ARBA00048359"/>
    </source>
</evidence>
<evidence type="ECO:0000256" key="1">
    <source>
        <dbReference type="ARBA" id="ARBA00022598"/>
    </source>
</evidence>
<feature type="domain" description="Aminoacyl-tRNA synthetase class Ia" evidence="9">
    <location>
        <begin position="19"/>
        <end position="623"/>
    </location>
</feature>
<evidence type="ECO:0000256" key="6">
    <source>
        <dbReference type="ARBA" id="ARBA00025217"/>
    </source>
</evidence>
<dbReference type="EC" id="6.1.1.5" evidence="8"/>
<feature type="short sequence motif" description="'HIGH' region" evidence="8">
    <location>
        <begin position="49"/>
        <end position="59"/>
    </location>
</feature>
<comment type="caution">
    <text evidence="11">The sequence shown here is derived from an EMBL/GenBank/DDBJ whole genome shotgun (WGS) entry which is preliminary data.</text>
</comment>
<dbReference type="NCBIfam" id="TIGR00392">
    <property type="entry name" value="ileS"/>
    <property type="match status" value="1"/>
</dbReference>
<comment type="domain">
    <text evidence="8">IleRS has two distinct active sites: one for aminoacylation and one for editing. The misactivated valine is translocated from the active site to the editing site, which sterically excludes the correctly activated isoleucine. The single editing site contains two valyl binding pockets, one specific for each substrate (Val-AMP or Val-tRNA(Ile)).</text>
</comment>
<evidence type="ECO:0000313" key="11">
    <source>
        <dbReference type="EMBL" id="GAA2599526.1"/>
    </source>
</evidence>
<keyword evidence="12" id="KW-1185">Reference proteome</keyword>
<dbReference type="CDD" id="cd07961">
    <property type="entry name" value="Anticodon_Ia_Ile_ABEc"/>
    <property type="match status" value="1"/>
</dbReference>
<dbReference type="InterPro" id="IPR023586">
    <property type="entry name" value="Ile-tRNA-ligase_type2"/>
</dbReference>
<evidence type="ECO:0000256" key="3">
    <source>
        <dbReference type="ARBA" id="ARBA00022840"/>
    </source>
</evidence>
<dbReference type="SUPFAM" id="SSF52374">
    <property type="entry name" value="Nucleotidylyl transferase"/>
    <property type="match status" value="1"/>
</dbReference>